<evidence type="ECO:0000313" key="4">
    <source>
        <dbReference type="Proteomes" id="UP000216339"/>
    </source>
</evidence>
<dbReference type="AlphaFoldDB" id="A0A271IVW2"/>
<comment type="caution">
    <text evidence="3">The sequence shown here is derived from an EMBL/GenBank/DDBJ whole genome shotgun (WGS) entry which is preliminary data.</text>
</comment>
<dbReference type="PANTHER" id="PTHR33376:SF2">
    <property type="entry name" value="DICARBOXYLATE-BINDING PERIPLASMIC PROTEIN"/>
    <property type="match status" value="1"/>
</dbReference>
<sequence length="347" mass="38060">MTRPRLRLASVWKRFSLVLAVALAGCAEESDVRVIRLGHALDTEHPVHLGMEAMAATLDSLSSGTMRIDIYPSQQLGSERVMLELLQIGSLGMTKVSSSVLENFAPEFRVLSLPFVFRDDAHRFAVLEGAVGDELLEAPEPYRLRGLAFYDAGSRSFYTVDTPVLEPSDLMGQKIRVQESATAMDMVRSLGGSPTPISWGELYTSLQQGVVDGAENNPPSFYLSRHYEVARYYVLNEHTAVPDVLVVGTTLWDRLSPQERGWLQEASDASAEVQKRLWREATEEALEAVEAEGVEVVTDVDKAPFAAAVQGMMTQYAQDPQIARLLDAIRTTQAPAAADSTRTAADA</sequence>
<gene>
    <name evidence="3" type="ORF">BSZ37_02460</name>
</gene>
<accession>A0A271IVW2</accession>
<dbReference type="PROSITE" id="PS51257">
    <property type="entry name" value="PROKAR_LIPOPROTEIN"/>
    <property type="match status" value="1"/>
</dbReference>
<proteinExistence type="predicted"/>
<keyword evidence="1 2" id="KW-0732">Signal</keyword>
<evidence type="ECO:0000256" key="1">
    <source>
        <dbReference type="ARBA" id="ARBA00022729"/>
    </source>
</evidence>
<dbReference type="CDD" id="cd13671">
    <property type="entry name" value="PBP2_TRAP_SBP_like_3"/>
    <property type="match status" value="1"/>
</dbReference>
<dbReference type="InterPro" id="IPR018389">
    <property type="entry name" value="DctP_fam"/>
</dbReference>
<dbReference type="EMBL" id="MQWD01000001">
    <property type="protein sequence ID" value="PAP75386.1"/>
    <property type="molecule type" value="Genomic_DNA"/>
</dbReference>
<feature type="chain" id="PRO_5013397847" evidence="2">
    <location>
        <begin position="25"/>
        <end position="347"/>
    </location>
</feature>
<dbReference type="RefSeq" id="WP_095509019.1">
    <property type="nucleotide sequence ID" value="NZ_MQWD01000001.1"/>
</dbReference>
<organism evidence="3 4">
    <name type="scientific">Rubrivirga marina</name>
    <dbReference type="NCBI Taxonomy" id="1196024"/>
    <lineage>
        <taxon>Bacteria</taxon>
        <taxon>Pseudomonadati</taxon>
        <taxon>Rhodothermota</taxon>
        <taxon>Rhodothermia</taxon>
        <taxon>Rhodothermales</taxon>
        <taxon>Rubricoccaceae</taxon>
        <taxon>Rubrivirga</taxon>
    </lineage>
</organism>
<dbReference type="PANTHER" id="PTHR33376">
    <property type="match status" value="1"/>
</dbReference>
<reference evidence="3 4" key="1">
    <citation type="submission" date="2016-11" db="EMBL/GenBank/DDBJ databases">
        <title>Study of marine rhodopsin-containing bacteria.</title>
        <authorList>
            <person name="Yoshizawa S."/>
            <person name="Kumagai Y."/>
            <person name="Kogure K."/>
        </authorList>
    </citation>
    <scope>NUCLEOTIDE SEQUENCE [LARGE SCALE GENOMIC DNA]</scope>
    <source>
        <strain evidence="3 4">SAORIC-28</strain>
    </source>
</reference>
<evidence type="ECO:0000313" key="3">
    <source>
        <dbReference type="EMBL" id="PAP75386.1"/>
    </source>
</evidence>
<feature type="signal peptide" evidence="2">
    <location>
        <begin position="1"/>
        <end position="24"/>
    </location>
</feature>
<dbReference type="GO" id="GO:0030288">
    <property type="term" value="C:outer membrane-bounded periplasmic space"/>
    <property type="evidence" value="ECO:0007669"/>
    <property type="project" value="InterPro"/>
</dbReference>
<dbReference type="OrthoDB" id="9776801at2"/>
<keyword evidence="4" id="KW-1185">Reference proteome</keyword>
<dbReference type="PIRSF" id="PIRSF006470">
    <property type="entry name" value="DctB"/>
    <property type="match status" value="1"/>
</dbReference>
<evidence type="ECO:0000256" key="2">
    <source>
        <dbReference type="SAM" id="SignalP"/>
    </source>
</evidence>
<name>A0A271IVW2_9BACT</name>
<dbReference type="Proteomes" id="UP000216339">
    <property type="component" value="Unassembled WGS sequence"/>
</dbReference>
<dbReference type="GO" id="GO:0030246">
    <property type="term" value="F:carbohydrate binding"/>
    <property type="evidence" value="ECO:0007669"/>
    <property type="project" value="TreeGrafter"/>
</dbReference>
<dbReference type="NCBIfam" id="TIGR00787">
    <property type="entry name" value="dctP"/>
    <property type="match status" value="1"/>
</dbReference>
<dbReference type="Gene3D" id="3.40.190.170">
    <property type="entry name" value="Bacterial extracellular solute-binding protein, family 7"/>
    <property type="match status" value="1"/>
</dbReference>
<dbReference type="Pfam" id="PF03480">
    <property type="entry name" value="DctP"/>
    <property type="match status" value="1"/>
</dbReference>
<dbReference type="GO" id="GO:0055085">
    <property type="term" value="P:transmembrane transport"/>
    <property type="evidence" value="ECO:0007669"/>
    <property type="project" value="InterPro"/>
</dbReference>
<protein>
    <submittedName>
        <fullName evidence="3">C4-dicarboxylate ABC transporter substrate-binding protein</fullName>
    </submittedName>
</protein>
<dbReference type="InterPro" id="IPR038404">
    <property type="entry name" value="TRAP_DctP_sf"/>
</dbReference>
<dbReference type="NCBIfam" id="NF037995">
    <property type="entry name" value="TRAP_S1"/>
    <property type="match status" value="1"/>
</dbReference>
<dbReference type="InterPro" id="IPR004682">
    <property type="entry name" value="TRAP_DctP"/>
</dbReference>